<organism evidence="1">
    <name type="scientific">marine metagenome</name>
    <dbReference type="NCBI Taxonomy" id="408172"/>
    <lineage>
        <taxon>unclassified sequences</taxon>
        <taxon>metagenomes</taxon>
        <taxon>ecological metagenomes</taxon>
    </lineage>
</organism>
<gene>
    <name evidence="1" type="ORF">METZ01_LOCUS343341</name>
</gene>
<name>A0A382QZT1_9ZZZZ</name>
<reference evidence="1" key="1">
    <citation type="submission" date="2018-05" db="EMBL/GenBank/DDBJ databases">
        <authorList>
            <person name="Lanie J.A."/>
            <person name="Ng W.-L."/>
            <person name="Kazmierczak K.M."/>
            <person name="Andrzejewski T.M."/>
            <person name="Davidsen T.M."/>
            <person name="Wayne K.J."/>
            <person name="Tettelin H."/>
            <person name="Glass J.I."/>
            <person name="Rusch D."/>
            <person name="Podicherti R."/>
            <person name="Tsui H.-C.T."/>
            <person name="Winkler M.E."/>
        </authorList>
    </citation>
    <scope>NUCLEOTIDE SEQUENCE</scope>
</reference>
<accession>A0A382QZT1</accession>
<sequence>MPRSTIRKTLINEPASSTPTITVFMVDGGGSSKVTPALFLDSAEAPGCGKLK</sequence>
<proteinExistence type="predicted"/>
<protein>
    <submittedName>
        <fullName evidence="1">Uncharacterized protein</fullName>
    </submittedName>
</protein>
<dbReference type="AlphaFoldDB" id="A0A382QZT1"/>
<dbReference type="EMBL" id="UINC01117801">
    <property type="protein sequence ID" value="SVC90487.1"/>
    <property type="molecule type" value="Genomic_DNA"/>
</dbReference>
<evidence type="ECO:0000313" key="1">
    <source>
        <dbReference type="EMBL" id="SVC90487.1"/>
    </source>
</evidence>